<reference evidence="1 2" key="1">
    <citation type="submission" date="2023-11" db="EMBL/GenBank/DDBJ databases">
        <authorList>
            <person name="Okamura Y."/>
        </authorList>
    </citation>
    <scope>NUCLEOTIDE SEQUENCE [LARGE SCALE GENOMIC DNA]</scope>
</reference>
<evidence type="ECO:0000313" key="1">
    <source>
        <dbReference type="EMBL" id="CAK1550883.1"/>
    </source>
</evidence>
<dbReference type="EMBL" id="CAVLEF010000100">
    <property type="protein sequence ID" value="CAK1550883.1"/>
    <property type="molecule type" value="Genomic_DNA"/>
</dbReference>
<keyword evidence="2" id="KW-1185">Reference proteome</keyword>
<dbReference type="Proteomes" id="UP001497472">
    <property type="component" value="Unassembled WGS sequence"/>
</dbReference>
<gene>
    <name evidence="1" type="ORF">LNINA_LOCUS10075</name>
</gene>
<evidence type="ECO:0008006" key="3">
    <source>
        <dbReference type="Google" id="ProtNLM"/>
    </source>
</evidence>
<evidence type="ECO:0000313" key="2">
    <source>
        <dbReference type="Proteomes" id="UP001497472"/>
    </source>
</evidence>
<proteinExistence type="predicted"/>
<comment type="caution">
    <text evidence="1">The sequence shown here is derived from an EMBL/GenBank/DDBJ whole genome shotgun (WGS) entry which is preliminary data.</text>
</comment>
<organism evidence="1 2">
    <name type="scientific">Leptosia nina</name>
    <dbReference type="NCBI Taxonomy" id="320188"/>
    <lineage>
        <taxon>Eukaryota</taxon>
        <taxon>Metazoa</taxon>
        <taxon>Ecdysozoa</taxon>
        <taxon>Arthropoda</taxon>
        <taxon>Hexapoda</taxon>
        <taxon>Insecta</taxon>
        <taxon>Pterygota</taxon>
        <taxon>Neoptera</taxon>
        <taxon>Endopterygota</taxon>
        <taxon>Lepidoptera</taxon>
        <taxon>Glossata</taxon>
        <taxon>Ditrysia</taxon>
        <taxon>Papilionoidea</taxon>
        <taxon>Pieridae</taxon>
        <taxon>Pierinae</taxon>
        <taxon>Leptosia</taxon>
    </lineage>
</organism>
<accession>A0AAV1JQA4</accession>
<sequence>MTTAEGHSLLTQWQLRSFILFIFYARFDSPTLSRRNVLERCRESTHFEHLDNHRFHPRQAAARPQRNFHIQPVISRFSRCFSKNKNAVDCGCSISSARRNQS</sequence>
<name>A0AAV1JQA4_9NEOP</name>
<dbReference type="AlphaFoldDB" id="A0AAV1JQA4"/>
<protein>
    <recommendedName>
        <fullName evidence="3">Secreted protein</fullName>
    </recommendedName>
</protein>